<dbReference type="SUPFAM" id="SSF82649">
    <property type="entry name" value="SufE/NifU"/>
    <property type="match status" value="1"/>
</dbReference>
<feature type="domain" description="Fe-S metabolism associated" evidence="1">
    <location>
        <begin position="13"/>
        <end position="130"/>
    </location>
</feature>
<dbReference type="PANTHER" id="PTHR43597:SF3">
    <property type="entry name" value="CYSTEINE DESULFURATION PROTEIN SUFE"/>
    <property type="match status" value="1"/>
</dbReference>
<dbReference type="STRING" id="1715285.SOFFGTOCOR_0660"/>
<dbReference type="NCBIfam" id="NF006792">
    <property type="entry name" value="PRK09296.1"/>
    <property type="match status" value="1"/>
</dbReference>
<evidence type="ECO:0000259" key="1">
    <source>
        <dbReference type="Pfam" id="PF02657"/>
    </source>
</evidence>
<reference evidence="3" key="1">
    <citation type="submission" date="2015-05" db="EMBL/GenBank/DDBJ databases">
        <authorList>
            <person name="Manzano-Marin A."/>
        </authorList>
    </citation>
    <scope>NUCLEOTIDE SEQUENCE [LARGE SCALE GENOMIC DNA]</scope>
    <source>
        <strain evidence="3">officinalis</strain>
    </source>
</reference>
<dbReference type="InterPro" id="IPR003808">
    <property type="entry name" value="Fe-S_metab-assoc_dom"/>
</dbReference>
<dbReference type="EMBL" id="CVRF01000004">
    <property type="protein sequence ID" value="CRK85435.1"/>
    <property type="molecule type" value="Genomic_DNA"/>
</dbReference>
<protein>
    <submittedName>
        <fullName evidence="2">Cysteine desulfuration protein SufE</fullName>
    </submittedName>
</protein>
<evidence type="ECO:0000313" key="3">
    <source>
        <dbReference type="Proteomes" id="UP000242301"/>
    </source>
</evidence>
<organism evidence="2 3">
    <name type="scientific">Candidatus Providencia siddallii</name>
    <dbReference type="NCBI Taxonomy" id="1715285"/>
    <lineage>
        <taxon>Bacteria</taxon>
        <taxon>Pseudomonadati</taxon>
        <taxon>Pseudomonadota</taxon>
        <taxon>Gammaproteobacteria</taxon>
        <taxon>Enterobacterales</taxon>
        <taxon>Morganellaceae</taxon>
        <taxon>Providencia</taxon>
    </lineage>
</organism>
<accession>A0A0M6W8V0</accession>
<dbReference type="AlphaFoldDB" id="A0A0M6W8V0"/>
<evidence type="ECO:0000313" key="2">
    <source>
        <dbReference type="EMBL" id="CRK85435.1"/>
    </source>
</evidence>
<dbReference type="PANTHER" id="PTHR43597">
    <property type="entry name" value="SULFUR ACCEPTOR PROTEIN CSDE"/>
    <property type="match status" value="1"/>
</dbReference>
<dbReference type="Proteomes" id="UP000242301">
    <property type="component" value="Unassembled WGS sequence"/>
</dbReference>
<dbReference type="Gene3D" id="3.90.1010.10">
    <property type="match status" value="1"/>
</dbReference>
<proteinExistence type="predicted"/>
<name>A0A0M6W8V0_9GAMM</name>
<gene>
    <name evidence="2" type="primary">sufE</name>
    <name evidence="2" type="ORF">SOFFGTOCOR_0660</name>
</gene>
<dbReference type="Pfam" id="PF02657">
    <property type="entry name" value="SufE"/>
    <property type="match status" value="1"/>
</dbReference>
<sequence length="138" mass="15896">MQELPDKNTLLLNFSCCQNWEDKYLYIIELGYCLPKLNKTQKNNKNIILGCQSNVWIYMEKQLDETIFFTGDSDALIVKGLVAIVIILFQGKTVKQIISQDIQCYFKQLSLEKHLTPSRSQGLSAILHNILTRINTLI</sequence>
<keyword evidence="3" id="KW-1185">Reference proteome</keyword>